<gene>
    <name evidence="2" type="ORF">Slati_3684300</name>
</gene>
<reference evidence="2" key="1">
    <citation type="submission" date="2020-06" db="EMBL/GenBank/DDBJ databases">
        <authorList>
            <person name="Li T."/>
            <person name="Hu X."/>
            <person name="Zhang T."/>
            <person name="Song X."/>
            <person name="Zhang H."/>
            <person name="Dai N."/>
            <person name="Sheng W."/>
            <person name="Hou X."/>
            <person name="Wei L."/>
        </authorList>
    </citation>
    <scope>NUCLEOTIDE SEQUENCE</scope>
    <source>
        <strain evidence="2">KEN1</strain>
        <tissue evidence="2">Leaf</tissue>
    </source>
</reference>
<dbReference type="InterPro" id="IPR029711">
    <property type="entry name" value="Haus7-like"/>
</dbReference>
<dbReference type="GO" id="GO:0051225">
    <property type="term" value="P:spindle assembly"/>
    <property type="evidence" value="ECO:0007669"/>
    <property type="project" value="TreeGrafter"/>
</dbReference>
<protein>
    <submittedName>
        <fullName evidence="2">AUGMIN subunit</fullName>
    </submittedName>
</protein>
<dbReference type="GO" id="GO:0051011">
    <property type="term" value="F:microtubule minus-end binding"/>
    <property type="evidence" value="ECO:0007669"/>
    <property type="project" value="InterPro"/>
</dbReference>
<name>A0AAW2U103_9LAMI</name>
<dbReference type="AlphaFoldDB" id="A0AAW2U103"/>
<dbReference type="PANTHER" id="PTHR14352:SF2">
    <property type="entry name" value="HAUS AUGMIN-LIKE COMPLEX SUBUNIT 7"/>
    <property type="match status" value="1"/>
</dbReference>
<dbReference type="GO" id="GO:0031023">
    <property type="term" value="P:microtubule organizing center organization"/>
    <property type="evidence" value="ECO:0007669"/>
    <property type="project" value="TreeGrafter"/>
</dbReference>
<keyword evidence="1" id="KW-0175">Coiled coil</keyword>
<sequence length="227" mass="25524">MLRLIVDLVEASMYADNPEWSVDEQVAKDIQLIDAIAEKQAQIFSEECKLFPADVQIQSIYPLPDISDLEKQLSDQSNRLLNLQEMVDDLASKHPYNPDEDYVEVEAKLRAHLESFLETARSFNTIYTKEIRPWTHMMEVPQLHGFGPAANRLLEAYKMLLKFLGNLKNLRDSHAAVAVGSSETVAGEPSSVMRIISECETALTFLNRDLGILSASIAREKGEEASL</sequence>
<organism evidence="2">
    <name type="scientific">Sesamum latifolium</name>
    <dbReference type="NCBI Taxonomy" id="2727402"/>
    <lineage>
        <taxon>Eukaryota</taxon>
        <taxon>Viridiplantae</taxon>
        <taxon>Streptophyta</taxon>
        <taxon>Embryophyta</taxon>
        <taxon>Tracheophyta</taxon>
        <taxon>Spermatophyta</taxon>
        <taxon>Magnoliopsida</taxon>
        <taxon>eudicotyledons</taxon>
        <taxon>Gunneridae</taxon>
        <taxon>Pentapetalae</taxon>
        <taxon>asterids</taxon>
        <taxon>lamiids</taxon>
        <taxon>Lamiales</taxon>
        <taxon>Pedaliaceae</taxon>
        <taxon>Sesamum</taxon>
    </lineage>
</organism>
<dbReference type="GO" id="GO:0070652">
    <property type="term" value="C:HAUS complex"/>
    <property type="evidence" value="ECO:0007669"/>
    <property type="project" value="TreeGrafter"/>
</dbReference>
<feature type="coiled-coil region" evidence="1">
    <location>
        <begin position="66"/>
        <end position="93"/>
    </location>
</feature>
<accession>A0AAW2U103</accession>
<dbReference type="InterPro" id="IPR010604">
    <property type="entry name" value="Plant_AUG7"/>
</dbReference>
<dbReference type="EMBL" id="JACGWN010000013">
    <property type="protein sequence ID" value="KAL0410946.1"/>
    <property type="molecule type" value="Genomic_DNA"/>
</dbReference>
<evidence type="ECO:0000313" key="2">
    <source>
        <dbReference type="EMBL" id="KAL0410946.1"/>
    </source>
</evidence>
<dbReference type="PANTHER" id="PTHR14352">
    <property type="entry name" value="HAUS AUGMIN-LIKE COMPLEX SUBUNIT 7"/>
    <property type="match status" value="1"/>
</dbReference>
<proteinExistence type="predicted"/>
<dbReference type="Pfam" id="PF06694">
    <property type="entry name" value="Plant_NMP1"/>
    <property type="match status" value="1"/>
</dbReference>
<reference evidence="2" key="2">
    <citation type="journal article" date="2024" name="Plant">
        <title>Genomic evolution and insights into agronomic trait innovations of Sesamum species.</title>
        <authorList>
            <person name="Miao H."/>
            <person name="Wang L."/>
            <person name="Qu L."/>
            <person name="Liu H."/>
            <person name="Sun Y."/>
            <person name="Le M."/>
            <person name="Wang Q."/>
            <person name="Wei S."/>
            <person name="Zheng Y."/>
            <person name="Lin W."/>
            <person name="Duan Y."/>
            <person name="Cao H."/>
            <person name="Xiong S."/>
            <person name="Wang X."/>
            <person name="Wei L."/>
            <person name="Li C."/>
            <person name="Ma Q."/>
            <person name="Ju M."/>
            <person name="Zhao R."/>
            <person name="Li G."/>
            <person name="Mu C."/>
            <person name="Tian Q."/>
            <person name="Mei H."/>
            <person name="Zhang T."/>
            <person name="Gao T."/>
            <person name="Zhang H."/>
        </authorList>
    </citation>
    <scope>NUCLEOTIDE SEQUENCE</scope>
    <source>
        <strain evidence="2">KEN1</strain>
    </source>
</reference>
<evidence type="ECO:0000256" key="1">
    <source>
        <dbReference type="SAM" id="Coils"/>
    </source>
</evidence>
<comment type="caution">
    <text evidence="2">The sequence shown here is derived from an EMBL/GenBank/DDBJ whole genome shotgun (WGS) entry which is preliminary data.</text>
</comment>